<proteinExistence type="predicted"/>
<dbReference type="Pfam" id="PF05685">
    <property type="entry name" value="Uma2"/>
    <property type="match status" value="1"/>
</dbReference>
<dbReference type="PANTHER" id="PTHR36558:SF1">
    <property type="entry name" value="RESTRICTION ENDONUCLEASE DOMAIN-CONTAINING PROTEIN-RELATED"/>
    <property type="match status" value="1"/>
</dbReference>
<sequence length="186" mass="20959">MALAARRDARMSVAEYQIWVESRPDDERWELLDGEPVLMSPPGERHQTIVLNLIQRLNDLVEVRGCRALPGLAVLSEAADDYAPIPDVVMRCGPLLADGYATDPVLVAEVLSPSTILKDRGRKAEFYRTVSSLQVFLIVYQNEPRVEVWRRGTDWTMQVLQASEHLDLPECDGCVPVSAIYKHIVF</sequence>
<keyword evidence="5" id="KW-1185">Reference proteome</keyword>
<evidence type="ECO:0000313" key="4">
    <source>
        <dbReference type="Proteomes" id="UP000401717"/>
    </source>
</evidence>
<dbReference type="SUPFAM" id="SSF52980">
    <property type="entry name" value="Restriction endonuclease-like"/>
    <property type="match status" value="1"/>
</dbReference>
<protein>
    <recommendedName>
        <fullName evidence="1">Putative restriction endonuclease domain-containing protein</fullName>
    </recommendedName>
</protein>
<gene>
    <name evidence="2" type="ORF">IFDJLNFL_3501</name>
    <name evidence="3" type="ORF">MTDSW087_05122</name>
</gene>
<dbReference type="EMBL" id="BPQI01000109">
    <property type="protein sequence ID" value="GJD57597.1"/>
    <property type="molecule type" value="Genomic_DNA"/>
</dbReference>
<dbReference type="OrthoDB" id="155284at2"/>
<dbReference type="InterPro" id="IPR011335">
    <property type="entry name" value="Restrct_endonuc-II-like"/>
</dbReference>
<reference evidence="2" key="3">
    <citation type="submission" date="2021-08" db="EMBL/GenBank/DDBJ databases">
        <authorList>
            <person name="Tani A."/>
            <person name="Ola A."/>
            <person name="Ogura Y."/>
            <person name="Katsura K."/>
            <person name="Hayashi T."/>
        </authorList>
    </citation>
    <scope>NUCLEOTIDE SEQUENCE</scope>
    <source>
        <strain evidence="2">DSM 22415</strain>
    </source>
</reference>
<accession>A0A564G5P9</accession>
<feature type="domain" description="Putative restriction endonuclease" evidence="1">
    <location>
        <begin position="14"/>
        <end position="168"/>
    </location>
</feature>
<dbReference type="InterPro" id="IPR008538">
    <property type="entry name" value="Uma2"/>
</dbReference>
<dbReference type="Gene3D" id="3.90.1570.10">
    <property type="entry name" value="tt1808, chain A"/>
    <property type="match status" value="1"/>
</dbReference>
<evidence type="ECO:0000313" key="5">
    <source>
        <dbReference type="Proteomes" id="UP001055303"/>
    </source>
</evidence>
<dbReference type="PANTHER" id="PTHR36558">
    <property type="entry name" value="GLR1098 PROTEIN"/>
    <property type="match status" value="1"/>
</dbReference>
<organism evidence="3 4">
    <name type="scientific">Methylobacterium dankookense</name>
    <dbReference type="NCBI Taxonomy" id="560405"/>
    <lineage>
        <taxon>Bacteria</taxon>
        <taxon>Pseudomonadati</taxon>
        <taxon>Pseudomonadota</taxon>
        <taxon>Alphaproteobacteria</taxon>
        <taxon>Hyphomicrobiales</taxon>
        <taxon>Methylobacteriaceae</taxon>
        <taxon>Methylobacterium</taxon>
    </lineage>
</organism>
<name>A0A564G5P9_9HYPH</name>
<dbReference type="Proteomes" id="UP000401717">
    <property type="component" value="Unassembled WGS sequence"/>
</dbReference>
<dbReference type="CDD" id="cd06260">
    <property type="entry name" value="DUF820-like"/>
    <property type="match status" value="1"/>
</dbReference>
<evidence type="ECO:0000313" key="3">
    <source>
        <dbReference type="EMBL" id="VUF15382.1"/>
    </source>
</evidence>
<reference evidence="3 4" key="1">
    <citation type="submission" date="2019-06" db="EMBL/GenBank/DDBJ databases">
        <authorList>
            <person name="Rodrigo-Torres L."/>
            <person name="Arahal R. D."/>
            <person name="Lucena T."/>
        </authorList>
    </citation>
    <scope>NUCLEOTIDE SEQUENCE [LARGE SCALE GENOMIC DNA]</scope>
    <source>
        <strain evidence="3 4">SW08-7</strain>
    </source>
</reference>
<dbReference type="RefSeq" id="WP_144767929.1">
    <property type="nucleotide sequence ID" value="NZ_BPQI01000109.1"/>
</dbReference>
<reference evidence="2" key="2">
    <citation type="journal article" date="2021" name="Front. Microbiol.">
        <title>Comprehensive Comparative Genomics and Phenotyping of Methylobacterium Species.</title>
        <authorList>
            <person name="Alessa O."/>
            <person name="Ogura Y."/>
            <person name="Fujitani Y."/>
            <person name="Takami H."/>
            <person name="Hayashi T."/>
            <person name="Sahin N."/>
            <person name="Tani A."/>
        </authorList>
    </citation>
    <scope>NUCLEOTIDE SEQUENCE</scope>
    <source>
        <strain evidence="2">DSM 22415</strain>
    </source>
</reference>
<evidence type="ECO:0000313" key="2">
    <source>
        <dbReference type="EMBL" id="GJD57597.1"/>
    </source>
</evidence>
<evidence type="ECO:0000259" key="1">
    <source>
        <dbReference type="Pfam" id="PF05685"/>
    </source>
</evidence>
<dbReference type="EMBL" id="CABFVH010000053">
    <property type="protein sequence ID" value="VUF15382.1"/>
    <property type="molecule type" value="Genomic_DNA"/>
</dbReference>
<dbReference type="AlphaFoldDB" id="A0A564G5P9"/>
<dbReference type="Proteomes" id="UP001055303">
    <property type="component" value="Unassembled WGS sequence"/>
</dbReference>
<dbReference type="InterPro" id="IPR012296">
    <property type="entry name" value="Nuclease_put_TT1808"/>
</dbReference>